<dbReference type="Proteomes" id="UP000663844">
    <property type="component" value="Unassembled WGS sequence"/>
</dbReference>
<evidence type="ECO:0000313" key="4">
    <source>
        <dbReference type="EMBL" id="CAF3730087.1"/>
    </source>
</evidence>
<reference evidence="1" key="1">
    <citation type="submission" date="2021-02" db="EMBL/GenBank/DDBJ databases">
        <authorList>
            <person name="Nowell W R."/>
        </authorList>
    </citation>
    <scope>NUCLEOTIDE SEQUENCE</scope>
</reference>
<protein>
    <submittedName>
        <fullName evidence="1">Uncharacterized protein</fullName>
    </submittedName>
</protein>
<dbReference type="EMBL" id="CAJNOI010000162">
    <property type="protein sequence ID" value="CAF1145825.1"/>
    <property type="molecule type" value="Genomic_DNA"/>
</dbReference>
<dbReference type="AlphaFoldDB" id="A0A814IKE4"/>
<proteinExistence type="predicted"/>
<accession>A0A814IKE4</accession>
<dbReference type="EMBL" id="CAJNOG010000162">
    <property type="protein sequence ID" value="CAF1027206.1"/>
    <property type="molecule type" value="Genomic_DNA"/>
</dbReference>
<evidence type="ECO:0000313" key="3">
    <source>
        <dbReference type="EMBL" id="CAF1307229.1"/>
    </source>
</evidence>
<comment type="caution">
    <text evidence="1">The sequence shown here is derived from an EMBL/GenBank/DDBJ whole genome shotgun (WGS) entry which is preliminary data.</text>
</comment>
<name>A0A814IKE4_9BILA</name>
<organism evidence="1 6">
    <name type="scientific">Adineta steineri</name>
    <dbReference type="NCBI Taxonomy" id="433720"/>
    <lineage>
        <taxon>Eukaryota</taxon>
        <taxon>Metazoa</taxon>
        <taxon>Spiralia</taxon>
        <taxon>Gnathifera</taxon>
        <taxon>Rotifera</taxon>
        <taxon>Eurotatoria</taxon>
        <taxon>Bdelloidea</taxon>
        <taxon>Adinetida</taxon>
        <taxon>Adinetidae</taxon>
        <taxon>Adineta</taxon>
    </lineage>
</organism>
<keyword evidence="5" id="KW-1185">Reference proteome</keyword>
<evidence type="ECO:0000313" key="5">
    <source>
        <dbReference type="Proteomes" id="UP000663832"/>
    </source>
</evidence>
<evidence type="ECO:0000313" key="1">
    <source>
        <dbReference type="EMBL" id="CAF1027206.1"/>
    </source>
</evidence>
<dbReference type="Proteomes" id="UP000663832">
    <property type="component" value="Unassembled WGS sequence"/>
</dbReference>
<dbReference type="EMBL" id="CAJNOM010000271">
    <property type="protein sequence ID" value="CAF1307229.1"/>
    <property type="molecule type" value="Genomic_DNA"/>
</dbReference>
<gene>
    <name evidence="2" type="ORF">BJG266_LOCUS23809</name>
    <name evidence="1" type="ORF">JYZ213_LOCUS17399</name>
    <name evidence="4" type="ORF">OXD698_LOCUS14217</name>
    <name evidence="3" type="ORF">QVE165_LOCUS31585</name>
</gene>
<evidence type="ECO:0000313" key="2">
    <source>
        <dbReference type="EMBL" id="CAF1145825.1"/>
    </source>
</evidence>
<sequence>MSVFVNSRRVVYRDPFDDFHVTYIKKSPRRIYSIVDKPARIVTVKSSPSVRYRVKTSNLFHSSPFNFII</sequence>
<dbReference type="EMBL" id="CAJOAZ010000889">
    <property type="protein sequence ID" value="CAF3730087.1"/>
    <property type="molecule type" value="Genomic_DNA"/>
</dbReference>
<dbReference type="OrthoDB" id="10272037at2759"/>
<dbReference type="Proteomes" id="UP000663845">
    <property type="component" value="Unassembled WGS sequence"/>
</dbReference>
<dbReference type="Proteomes" id="UP000663877">
    <property type="component" value="Unassembled WGS sequence"/>
</dbReference>
<evidence type="ECO:0000313" key="6">
    <source>
        <dbReference type="Proteomes" id="UP000663845"/>
    </source>
</evidence>